<accession>A0A803QZT4</accession>
<protein>
    <submittedName>
        <fullName evidence="1">Uncharacterized protein</fullName>
    </submittedName>
</protein>
<dbReference type="EMBL" id="UZAU01000377">
    <property type="status" value="NOT_ANNOTATED_CDS"/>
    <property type="molecule type" value="Genomic_DNA"/>
</dbReference>
<accession>A0A803QZT3</accession>
<dbReference type="AlphaFoldDB" id="A0A803QZT3"/>
<dbReference type="Gramene" id="novel_model_3366_5bd9a17a.1.5bd9b138">
    <property type="protein sequence ID" value="cds.novel_model_3366_5bd9a17a.1.5bd9b138"/>
    <property type="gene ID" value="novel_gene_1784_5bd9a17a"/>
</dbReference>
<keyword evidence="2" id="KW-1185">Reference proteome</keyword>
<dbReference type="Proteomes" id="UP000596661">
    <property type="component" value="Chromosome 4"/>
</dbReference>
<reference evidence="1" key="2">
    <citation type="submission" date="2021-03" db="UniProtKB">
        <authorList>
            <consortium name="EnsemblPlants"/>
        </authorList>
    </citation>
    <scope>IDENTIFICATION</scope>
</reference>
<evidence type="ECO:0000313" key="1">
    <source>
        <dbReference type="EnsemblPlants" id="cds.novel_model_3365_5bd9a17a"/>
    </source>
</evidence>
<organism evidence="1 2">
    <name type="scientific">Cannabis sativa</name>
    <name type="common">Hemp</name>
    <name type="synonym">Marijuana</name>
    <dbReference type="NCBI Taxonomy" id="3483"/>
    <lineage>
        <taxon>Eukaryota</taxon>
        <taxon>Viridiplantae</taxon>
        <taxon>Streptophyta</taxon>
        <taxon>Embryophyta</taxon>
        <taxon>Tracheophyta</taxon>
        <taxon>Spermatophyta</taxon>
        <taxon>Magnoliopsida</taxon>
        <taxon>eudicotyledons</taxon>
        <taxon>Gunneridae</taxon>
        <taxon>Pentapetalae</taxon>
        <taxon>rosids</taxon>
        <taxon>fabids</taxon>
        <taxon>Rosales</taxon>
        <taxon>Cannabaceae</taxon>
        <taxon>Cannabis</taxon>
    </lineage>
</organism>
<evidence type="ECO:0000313" key="2">
    <source>
        <dbReference type="Proteomes" id="UP000596661"/>
    </source>
</evidence>
<sequence>MIMRRACHFTRVRDLVVLHHLNPAIMMPHTHRIIESHPSLIFQKRSRVPMIWIAAQLIRMLQQKVVMPRRKVESLSSLIIRVMI</sequence>
<reference evidence="1 2" key="1">
    <citation type="submission" date="2018-11" db="EMBL/GenBank/DDBJ databases">
        <authorList>
            <person name="Grassa J C."/>
        </authorList>
    </citation>
    <scope>NUCLEOTIDE SEQUENCE [LARGE SCALE GENOMIC DNA]</scope>
</reference>
<dbReference type="Gramene" id="novel_model_3365_5bd9a17a">
    <property type="protein sequence ID" value="cds.novel_model_3365_5bd9a17a"/>
    <property type="gene ID" value="novel_gene_1784_5bd9a17a"/>
</dbReference>
<proteinExistence type="predicted"/>
<dbReference type="EnsemblPlants" id="novel_model_3366_5bd9a17a.1.5bd9b138">
    <property type="protein sequence ID" value="cds.novel_model_3366_5bd9a17a.1.5bd9b138"/>
    <property type="gene ID" value="novel_gene_1784_5bd9a17a"/>
</dbReference>
<dbReference type="EnsemblPlants" id="novel_model_3365_5bd9a17a">
    <property type="protein sequence ID" value="cds.novel_model_3365_5bd9a17a"/>
    <property type="gene ID" value="novel_gene_1784_5bd9a17a"/>
</dbReference>
<name>A0A803QZT3_CANSA</name>